<dbReference type="PIRSF" id="PIRSF002811">
    <property type="entry name" value="DnaG"/>
    <property type="match status" value="1"/>
</dbReference>
<dbReference type="PROSITE" id="PS50880">
    <property type="entry name" value="TOPRIM"/>
    <property type="match status" value="1"/>
</dbReference>
<gene>
    <name evidence="12 16" type="primary">dnaG</name>
    <name evidence="16" type="ORF">ACFOMG_01475</name>
</gene>
<dbReference type="Pfam" id="PF01807">
    <property type="entry name" value="Zn_ribbon_DnaG"/>
    <property type="match status" value="1"/>
</dbReference>
<dbReference type="CDD" id="cd03364">
    <property type="entry name" value="TOPRIM_DnaG_primases"/>
    <property type="match status" value="1"/>
</dbReference>
<dbReference type="Pfam" id="PF10410">
    <property type="entry name" value="DnaB_bind"/>
    <property type="match status" value="1"/>
</dbReference>
<dbReference type="InterPro" id="IPR006295">
    <property type="entry name" value="DNA_primase_DnaG"/>
</dbReference>
<dbReference type="InterPro" id="IPR034151">
    <property type="entry name" value="TOPRIM_DnaG_bac"/>
</dbReference>
<evidence type="ECO:0000256" key="4">
    <source>
        <dbReference type="ARBA" id="ARBA00022695"/>
    </source>
</evidence>
<keyword evidence="11 12" id="KW-0804">Transcription</keyword>
<evidence type="ECO:0000313" key="17">
    <source>
        <dbReference type="Proteomes" id="UP001595722"/>
    </source>
</evidence>
<dbReference type="Gene3D" id="3.40.1360.10">
    <property type="match status" value="1"/>
</dbReference>
<evidence type="ECO:0000256" key="2">
    <source>
        <dbReference type="ARBA" id="ARBA00022515"/>
    </source>
</evidence>
<dbReference type="InterPro" id="IPR006171">
    <property type="entry name" value="TOPRIM_dom"/>
</dbReference>
<sequence>MAGRIPQSFIDDLLARIDVVDVVDSRVKLKKTGKNYSACCPFHNENTPSFTVSPDKQFYYCFGCGASGSALRFVMEFDGLSFPDAVEKLASDANLEVPREQVSFEARQEQQHQPLFAQMQRASDFYEAMLRSHEQRSKAVDYLQRRGLSGKAAKFFHIGYAPPGWDNLLKQLAPEQPKEQQPKEQQKDTIKQLVSCGMLIEKDDDGKQYRTYDRFRDRIMFPIRDARGRTIAFGGRVLGDEKPKYLNSPETPIFQKNRELYGLYEARKIRQKLTRFVIVEGYMDVVALAEFGIHYAVATLGTATSEHHLRRLFKIVPEVIFCFDGDQAGRTAAARAMETVLPLLQDGLQARFLFLPDGEDPDSLVRHEGKDAFEQRLNQSDHLPEFLFAHLKQQVDFDTLDGKARLDQLAAPLINRLPDGMLRQLMRQKLKEETGVDSHALNKLEAEAPASSGTSPDDDIPLPVIDTLPASHYQQDDQQQEDRLAPQVYQALTAIVQNPALAQQLEIPQCEPETELERLLFEVLNKLKQAPQSNSIGLIIQWTGSPYQAELRQLAEKAASSDISPGAGAVAELLKRLSGRKLAAELAQLKARLANKEKLSGSERERLRELQRQMHTLQKKRTSIYKPH</sequence>
<evidence type="ECO:0000256" key="7">
    <source>
        <dbReference type="ARBA" id="ARBA00022771"/>
    </source>
</evidence>
<keyword evidence="3 12" id="KW-0808">Transferase</keyword>
<dbReference type="SUPFAM" id="SSF56731">
    <property type="entry name" value="DNA primase core"/>
    <property type="match status" value="1"/>
</dbReference>
<keyword evidence="5 12" id="KW-0235">DNA replication</keyword>
<comment type="caution">
    <text evidence="16">The sequence shown here is derived from an EMBL/GenBank/DDBJ whole genome shotgun (WGS) entry which is preliminary data.</text>
</comment>
<dbReference type="EC" id="2.7.7.101" evidence="12"/>
<keyword evidence="9" id="KW-0460">Magnesium</keyword>
<name>A0ABV7VMR3_9GAMM</name>
<dbReference type="InterPro" id="IPR013264">
    <property type="entry name" value="DNAG_N"/>
</dbReference>
<dbReference type="Pfam" id="PF13662">
    <property type="entry name" value="Toprim_4"/>
    <property type="match status" value="1"/>
</dbReference>
<dbReference type="HAMAP" id="MF_00974">
    <property type="entry name" value="DNA_primase_DnaG"/>
    <property type="match status" value="1"/>
</dbReference>
<comment type="catalytic activity">
    <reaction evidence="12">
        <text>ssDNA + n NTP = ssDNA/pppN(pN)n-1 hybrid + (n-1) diphosphate.</text>
        <dbReference type="EC" id="2.7.7.101"/>
    </reaction>
</comment>
<evidence type="ECO:0000256" key="10">
    <source>
        <dbReference type="ARBA" id="ARBA00023125"/>
    </source>
</evidence>
<evidence type="ECO:0000256" key="9">
    <source>
        <dbReference type="ARBA" id="ARBA00022842"/>
    </source>
</evidence>
<keyword evidence="1 12" id="KW-0240">DNA-directed RNA polymerase</keyword>
<evidence type="ECO:0000256" key="14">
    <source>
        <dbReference type="SAM" id="Coils"/>
    </source>
</evidence>
<evidence type="ECO:0000313" key="16">
    <source>
        <dbReference type="EMBL" id="MFC3678779.1"/>
    </source>
</evidence>
<dbReference type="InterPro" id="IPR036977">
    <property type="entry name" value="DNA_primase_Znf_CHC2"/>
</dbReference>
<evidence type="ECO:0000256" key="5">
    <source>
        <dbReference type="ARBA" id="ARBA00022705"/>
    </source>
</evidence>
<keyword evidence="17" id="KW-1185">Reference proteome</keyword>
<keyword evidence="6 12" id="KW-0479">Metal-binding</keyword>
<evidence type="ECO:0000256" key="1">
    <source>
        <dbReference type="ARBA" id="ARBA00022478"/>
    </source>
</evidence>
<dbReference type="Pfam" id="PF08275">
    <property type="entry name" value="DNAG_N"/>
    <property type="match status" value="1"/>
</dbReference>
<dbReference type="InterPro" id="IPR037068">
    <property type="entry name" value="DNA_primase_core_N_sf"/>
</dbReference>
<keyword evidence="10 12" id="KW-0238">DNA-binding</keyword>
<keyword evidence="14" id="KW-0175">Coiled coil</keyword>
<dbReference type="Gene3D" id="1.10.860.10">
    <property type="entry name" value="DNAb Helicase, Chain A"/>
    <property type="match status" value="1"/>
</dbReference>
<keyword evidence="8 12" id="KW-0862">Zinc</keyword>
<evidence type="ECO:0000256" key="11">
    <source>
        <dbReference type="ARBA" id="ARBA00023163"/>
    </source>
</evidence>
<accession>A0ABV7VMR3</accession>
<organism evidence="16 17">
    <name type="scientific">Bacterioplanoides pacificum</name>
    <dbReference type="NCBI Taxonomy" id="1171596"/>
    <lineage>
        <taxon>Bacteria</taxon>
        <taxon>Pseudomonadati</taxon>
        <taxon>Pseudomonadota</taxon>
        <taxon>Gammaproteobacteria</taxon>
        <taxon>Oceanospirillales</taxon>
        <taxon>Oceanospirillaceae</taxon>
        <taxon>Bacterioplanoides</taxon>
    </lineage>
</organism>
<proteinExistence type="inferred from homology"/>
<dbReference type="PANTHER" id="PTHR30313:SF2">
    <property type="entry name" value="DNA PRIMASE"/>
    <property type="match status" value="1"/>
</dbReference>
<comment type="function">
    <text evidence="12 13">RNA polymerase that catalyzes the synthesis of short RNA molecules used as primers for DNA polymerase during DNA replication.</text>
</comment>
<dbReference type="RefSeq" id="WP_376864329.1">
    <property type="nucleotide sequence ID" value="NZ_JBHRYB010000001.1"/>
</dbReference>
<comment type="similarity">
    <text evidence="12 13">Belongs to the DnaG primase family.</text>
</comment>
<feature type="domain" description="Toprim" evidence="15">
    <location>
        <begin position="274"/>
        <end position="356"/>
    </location>
</feature>
<dbReference type="NCBIfam" id="TIGR01391">
    <property type="entry name" value="dnaG"/>
    <property type="match status" value="1"/>
</dbReference>
<reference evidence="17" key="1">
    <citation type="journal article" date="2019" name="Int. J. Syst. Evol. Microbiol.">
        <title>The Global Catalogue of Microorganisms (GCM) 10K type strain sequencing project: providing services to taxonomists for standard genome sequencing and annotation.</title>
        <authorList>
            <consortium name="The Broad Institute Genomics Platform"/>
            <consortium name="The Broad Institute Genome Sequencing Center for Infectious Disease"/>
            <person name="Wu L."/>
            <person name="Ma J."/>
        </authorList>
    </citation>
    <scope>NUCLEOTIDE SEQUENCE [LARGE SCALE GENOMIC DNA]</scope>
    <source>
        <strain evidence="17">KCTC 42424</strain>
    </source>
</reference>
<evidence type="ECO:0000256" key="8">
    <source>
        <dbReference type="ARBA" id="ARBA00022833"/>
    </source>
</evidence>
<keyword evidence="4 12" id="KW-0548">Nucleotidyltransferase</keyword>
<dbReference type="InterPro" id="IPR019475">
    <property type="entry name" value="DNA_primase_DnaB-bd"/>
</dbReference>
<dbReference type="Gene3D" id="3.90.580.10">
    <property type="entry name" value="Zinc finger, CHC2-type domain"/>
    <property type="match status" value="1"/>
</dbReference>
<comment type="domain">
    <text evidence="12">Contains an N-terminal zinc-binding domain, a central core domain that contains the primase activity, and a C-terminal DnaB-binding domain.</text>
</comment>
<keyword evidence="2 12" id="KW-0639">Primosome</keyword>
<dbReference type="SMART" id="SM00400">
    <property type="entry name" value="ZnF_CHCC"/>
    <property type="match status" value="1"/>
</dbReference>
<feature type="coiled-coil region" evidence="14">
    <location>
        <begin position="579"/>
        <end position="620"/>
    </location>
</feature>
<comment type="cofactor">
    <cofactor evidence="12 13">
        <name>Zn(2+)</name>
        <dbReference type="ChEBI" id="CHEBI:29105"/>
    </cofactor>
    <text evidence="12 13">Binds 1 zinc ion per monomer.</text>
</comment>
<dbReference type="InterPro" id="IPR013173">
    <property type="entry name" value="DNA_primase_DnaG_DnaB-bd_dom"/>
</dbReference>
<dbReference type="SUPFAM" id="SSF117023">
    <property type="entry name" value="DNA primase DnaG, C-terminal domain"/>
    <property type="match status" value="1"/>
</dbReference>
<evidence type="ECO:0000256" key="12">
    <source>
        <dbReference type="HAMAP-Rule" id="MF_00974"/>
    </source>
</evidence>
<dbReference type="SUPFAM" id="SSF57783">
    <property type="entry name" value="Zinc beta-ribbon"/>
    <property type="match status" value="1"/>
</dbReference>
<evidence type="ECO:0000259" key="15">
    <source>
        <dbReference type="PROSITE" id="PS50880"/>
    </source>
</evidence>
<dbReference type="Gene3D" id="1.20.50.20">
    <property type="entry name" value="DnaG, RNA polymerase domain, helical bundle"/>
    <property type="match status" value="1"/>
</dbReference>
<feature type="zinc finger region" description="CHC2-type" evidence="12">
    <location>
        <begin position="40"/>
        <end position="64"/>
    </location>
</feature>
<dbReference type="Proteomes" id="UP001595722">
    <property type="component" value="Unassembled WGS sequence"/>
</dbReference>
<dbReference type="InterPro" id="IPR016136">
    <property type="entry name" value="DNA_helicase_N/primase_C"/>
</dbReference>
<protein>
    <recommendedName>
        <fullName evidence="12 13">DNA primase</fullName>
        <ecNumber evidence="12">2.7.7.101</ecNumber>
    </recommendedName>
</protein>
<dbReference type="PANTHER" id="PTHR30313">
    <property type="entry name" value="DNA PRIMASE"/>
    <property type="match status" value="1"/>
</dbReference>
<dbReference type="SMART" id="SM00493">
    <property type="entry name" value="TOPRIM"/>
    <property type="match status" value="1"/>
</dbReference>
<evidence type="ECO:0000256" key="6">
    <source>
        <dbReference type="ARBA" id="ARBA00022723"/>
    </source>
</evidence>
<keyword evidence="7 12" id="KW-0863">Zinc-finger</keyword>
<comment type="subunit">
    <text evidence="12">Monomer. Interacts with DnaB.</text>
</comment>
<dbReference type="EMBL" id="JBHRYB010000001">
    <property type="protein sequence ID" value="MFC3678779.1"/>
    <property type="molecule type" value="Genomic_DNA"/>
</dbReference>
<dbReference type="Pfam" id="PF08278">
    <property type="entry name" value="DnaG_DnaB_bind"/>
    <property type="match status" value="1"/>
</dbReference>
<dbReference type="InterPro" id="IPR050219">
    <property type="entry name" value="DnaG_primase"/>
</dbReference>
<dbReference type="Gene3D" id="3.90.980.10">
    <property type="entry name" value="DNA primase, catalytic core, N-terminal domain"/>
    <property type="match status" value="1"/>
</dbReference>
<dbReference type="InterPro" id="IPR002694">
    <property type="entry name" value="Znf_CHC2"/>
</dbReference>
<evidence type="ECO:0000256" key="13">
    <source>
        <dbReference type="PIRNR" id="PIRNR002811"/>
    </source>
</evidence>
<dbReference type="InterPro" id="IPR030846">
    <property type="entry name" value="DnaG_bac"/>
</dbReference>
<evidence type="ECO:0000256" key="3">
    <source>
        <dbReference type="ARBA" id="ARBA00022679"/>
    </source>
</evidence>